<evidence type="ECO:0000256" key="2">
    <source>
        <dbReference type="SAM" id="Phobius"/>
    </source>
</evidence>
<dbReference type="Proteomes" id="UP000011014">
    <property type="component" value="Unassembled WGS sequence"/>
</dbReference>
<organism evidence="3">
    <name type="scientific">Oikopleura dioica</name>
    <name type="common">Tunicate</name>
    <dbReference type="NCBI Taxonomy" id="34765"/>
    <lineage>
        <taxon>Eukaryota</taxon>
        <taxon>Metazoa</taxon>
        <taxon>Chordata</taxon>
        <taxon>Tunicata</taxon>
        <taxon>Appendicularia</taxon>
        <taxon>Copelata</taxon>
        <taxon>Oikopleuridae</taxon>
        <taxon>Oikopleura</taxon>
    </lineage>
</organism>
<evidence type="ECO:0000313" key="3">
    <source>
        <dbReference type="EMBL" id="CBY33424.1"/>
    </source>
</evidence>
<dbReference type="EMBL" id="FN654415">
    <property type="protein sequence ID" value="CBY33424.1"/>
    <property type="molecule type" value="Genomic_DNA"/>
</dbReference>
<keyword evidence="2" id="KW-1133">Transmembrane helix</keyword>
<sequence length="402" mass="45825">MKHAEIDSTIMEDREGSSRLQNAQIGLANGIYTWEDMTFFQSWNTRRHCRTHIFCGLLLIVFGFLVVFNNPFEKPNYGTQVIAGIFYVLAGIFSIGFGTAKTTAVSCILTTIVGIFIIIEILVLFQDEAEKLNEIWKTREGAGGLWALLVCMILSGFEVCLGFSAFGAWLRYNDLVDKFKARNHEIELGLAFPDIYGHFLSKWNSSESGLNKNRKSMASYGDFSGEEGGIEGDDGDDAHGGAELDVDNYAEMDAEMEIAMNEAMGKTGKSENLHLFPLTTLEEVPGIQFCERERTMSVATDFFIYNKLKEKRRQREIVKRRRKMVEEKEILRNEEITKMSDFVPTTYKLFLDKLARLRPSEFNAQKDQDNNENKCSERISFRPPTRGLTADQITVKWLRLPQ</sequence>
<feature type="transmembrane region" description="Helical" evidence="2">
    <location>
        <begin position="104"/>
        <end position="125"/>
    </location>
</feature>
<feature type="transmembrane region" description="Helical" evidence="2">
    <location>
        <begin position="77"/>
        <end position="97"/>
    </location>
</feature>
<evidence type="ECO:0000256" key="1">
    <source>
        <dbReference type="SAM" id="MobiDB-lite"/>
    </source>
</evidence>
<feature type="region of interest" description="Disordered" evidence="1">
    <location>
        <begin position="362"/>
        <end position="383"/>
    </location>
</feature>
<keyword evidence="2" id="KW-0812">Transmembrane</keyword>
<reference evidence="3" key="1">
    <citation type="journal article" date="2010" name="Science">
        <title>Plasticity of animal genome architecture unmasked by rapid evolution of a pelagic tunicate.</title>
        <authorList>
            <person name="Denoeud F."/>
            <person name="Henriet S."/>
            <person name="Mungpakdee S."/>
            <person name="Aury J.M."/>
            <person name="Da Silva C."/>
            <person name="Brinkmann H."/>
            <person name="Mikhaleva J."/>
            <person name="Olsen L.C."/>
            <person name="Jubin C."/>
            <person name="Canestro C."/>
            <person name="Bouquet J.M."/>
            <person name="Danks G."/>
            <person name="Poulain J."/>
            <person name="Campsteijn C."/>
            <person name="Adamski M."/>
            <person name="Cross I."/>
            <person name="Yadetie F."/>
            <person name="Muffato M."/>
            <person name="Louis A."/>
            <person name="Butcher S."/>
            <person name="Tsagkogeorga G."/>
            <person name="Konrad A."/>
            <person name="Singh S."/>
            <person name="Jensen M.F."/>
            <person name="Cong E.H."/>
            <person name="Eikeseth-Otteraa H."/>
            <person name="Noel B."/>
            <person name="Anthouard V."/>
            <person name="Porcel B.M."/>
            <person name="Kachouri-Lafond R."/>
            <person name="Nishino A."/>
            <person name="Ugolini M."/>
            <person name="Chourrout P."/>
            <person name="Nishida H."/>
            <person name="Aasland R."/>
            <person name="Huzurbazar S."/>
            <person name="Westhof E."/>
            <person name="Delsuc F."/>
            <person name="Lehrach H."/>
            <person name="Reinhardt R."/>
            <person name="Weissenbach J."/>
            <person name="Roy S.W."/>
            <person name="Artiguenave F."/>
            <person name="Postlethwait J.H."/>
            <person name="Manak J.R."/>
            <person name="Thompson E.M."/>
            <person name="Jaillon O."/>
            <person name="Du Pasquier L."/>
            <person name="Boudinot P."/>
            <person name="Liberles D.A."/>
            <person name="Volff J.N."/>
            <person name="Philippe H."/>
            <person name="Lenhard B."/>
            <person name="Roest Crollius H."/>
            <person name="Wincker P."/>
            <person name="Chourrout D."/>
        </authorList>
    </citation>
    <scope>NUCLEOTIDE SEQUENCE [LARGE SCALE GENOMIC DNA]</scope>
</reference>
<proteinExistence type="predicted"/>
<protein>
    <submittedName>
        <fullName evidence="3">Uncharacterized protein</fullName>
    </submittedName>
</protein>
<accession>E4YD07</accession>
<name>E4YD07_OIKDI</name>
<keyword evidence="2" id="KW-0472">Membrane</keyword>
<feature type="compositionally biased region" description="Basic and acidic residues" evidence="1">
    <location>
        <begin position="362"/>
        <end position="380"/>
    </location>
</feature>
<feature type="transmembrane region" description="Helical" evidence="2">
    <location>
        <begin position="53"/>
        <end position="71"/>
    </location>
</feature>
<feature type="transmembrane region" description="Helical" evidence="2">
    <location>
        <begin position="145"/>
        <end position="170"/>
    </location>
</feature>
<gene>
    <name evidence="3" type="ORF">GSOID_T00021334001</name>
</gene>
<dbReference type="AlphaFoldDB" id="E4YD07"/>